<dbReference type="AlphaFoldDB" id="A0A815WQD9"/>
<evidence type="ECO:0000313" key="3">
    <source>
        <dbReference type="Proteomes" id="UP000663832"/>
    </source>
</evidence>
<dbReference type="EMBL" id="CAJNOM010004756">
    <property type="protein sequence ID" value="CAF1658543.1"/>
    <property type="molecule type" value="Genomic_DNA"/>
</dbReference>
<organism evidence="1 4">
    <name type="scientific">Adineta steineri</name>
    <dbReference type="NCBI Taxonomy" id="433720"/>
    <lineage>
        <taxon>Eukaryota</taxon>
        <taxon>Metazoa</taxon>
        <taxon>Spiralia</taxon>
        <taxon>Gnathifera</taxon>
        <taxon>Rotifera</taxon>
        <taxon>Eurotatoria</taxon>
        <taxon>Bdelloidea</taxon>
        <taxon>Adinetida</taxon>
        <taxon>Adinetidae</taxon>
        <taxon>Adineta</taxon>
    </lineage>
</organism>
<evidence type="ECO:0000313" key="2">
    <source>
        <dbReference type="EMBL" id="CAF1658543.1"/>
    </source>
</evidence>
<evidence type="ECO:0000313" key="4">
    <source>
        <dbReference type="Proteomes" id="UP000663877"/>
    </source>
</evidence>
<reference evidence="1" key="1">
    <citation type="submission" date="2021-02" db="EMBL/GenBank/DDBJ databases">
        <authorList>
            <person name="Nowell W R."/>
        </authorList>
    </citation>
    <scope>NUCLEOTIDE SEQUENCE</scope>
</reference>
<comment type="caution">
    <text evidence="1">The sequence shown here is derived from an EMBL/GenBank/DDBJ whole genome shotgun (WGS) entry which is preliminary data.</text>
</comment>
<dbReference type="Proteomes" id="UP000663877">
    <property type="component" value="Unassembled WGS sequence"/>
</dbReference>
<proteinExistence type="predicted"/>
<name>A0A815WQD9_9BILA</name>
<dbReference type="EMBL" id="CAJNOI010004368">
    <property type="protein sequence ID" value="CAF1543771.1"/>
    <property type="molecule type" value="Genomic_DNA"/>
</dbReference>
<evidence type="ECO:0000313" key="1">
    <source>
        <dbReference type="EMBL" id="CAF1543771.1"/>
    </source>
</evidence>
<gene>
    <name evidence="1" type="ORF">BJG266_LOCUS45753</name>
    <name evidence="2" type="ORF">QVE165_LOCUS62777</name>
</gene>
<protein>
    <submittedName>
        <fullName evidence="1">Uncharacterized protein</fullName>
    </submittedName>
</protein>
<accession>A0A815WQD9</accession>
<keyword evidence="3" id="KW-1185">Reference proteome</keyword>
<dbReference type="Proteomes" id="UP000663832">
    <property type="component" value="Unassembled WGS sequence"/>
</dbReference>
<feature type="non-terminal residue" evidence="1">
    <location>
        <position position="516"/>
    </location>
</feature>
<dbReference type="OrthoDB" id="10052343at2759"/>
<sequence>SLSLLDVFPQLQTLVLRNIHESDTTDLVPYLSSVLFIEKFVLDKCPLNKASTLICEYLLNGSLKTRLTSCILQSTSKNESLFFHEPLSSSYQPQLSLVYLRIDIRDFASLKYFLMFFPNLSTLDVLLDQDVKTSDQTLFSSTFCPCYRLTKLILRLRDMVVQDFTSLTKFILLFQHTLVTLHLAMIHQDPNFQHSLTYIDGNHLFNEIVMHMKMIKDFSFWIETTCLCNQQMNNIIQSFQTKYWLTMHIGCFYDSVNKLYVMFTLPHTLNLRLTILNDIIHTHFNHTDDRLDCLISMLYRKSPSMFILIGENESLSGTFLHMLKQGSHTGKSIRIKPNGIYQLEHNDHNLTQFNVLEIQRRHENQPSNIFINTTITWLTWMPHIRILNIDNELLLQLNININRFSSLEILIIRQTNNSLTNELLMIITSLGTSSSLHTIHLQQYRMNSQLTTDDLLLVLHQIRHNLFRLKIMTIEFHKDALFNTEILEKFTDIQKKNCHLEYIHISNACIELWFGQ</sequence>